<gene>
    <name evidence="1" type="ORF">D6B99_16495</name>
</gene>
<sequence>MNKRVIIRIGDVFQVNISDENKKFIQYIADDFSYMNSIVIRVFKKSFEISQAISIERIINLPIDFYAHTSLKNEIKNGKLIKTGNIKEIGSLDVWFRDYLNPIEVISDELRIAKNWRIWKVNHPFMNVVDEDGRYEEYDRGGIIPFAWIIKKMIDGNYHFVYPSYSKYI</sequence>
<reference evidence="1 2" key="1">
    <citation type="submission" date="2018-09" db="EMBL/GenBank/DDBJ databases">
        <title>Arachidicoccus sp. nov., a bacterium isolated from soil.</title>
        <authorList>
            <person name="Weon H.-Y."/>
            <person name="Kwon S.-W."/>
            <person name="Lee S.A."/>
        </authorList>
    </citation>
    <scope>NUCLEOTIDE SEQUENCE [LARGE SCALE GENOMIC DNA]</scope>
    <source>
        <strain evidence="1 2">KIS59-12</strain>
    </source>
</reference>
<evidence type="ECO:0000313" key="1">
    <source>
        <dbReference type="EMBL" id="AYD49076.1"/>
    </source>
</evidence>
<dbReference type="Proteomes" id="UP000266118">
    <property type="component" value="Chromosome"/>
</dbReference>
<organism evidence="1 2">
    <name type="scientific">Arachidicoccus soli</name>
    <dbReference type="NCBI Taxonomy" id="2341117"/>
    <lineage>
        <taxon>Bacteria</taxon>
        <taxon>Pseudomonadati</taxon>
        <taxon>Bacteroidota</taxon>
        <taxon>Chitinophagia</taxon>
        <taxon>Chitinophagales</taxon>
        <taxon>Chitinophagaceae</taxon>
        <taxon>Arachidicoccus</taxon>
    </lineage>
</organism>
<dbReference type="AlphaFoldDB" id="A0A386HUJ2"/>
<name>A0A386HUJ2_9BACT</name>
<dbReference type="KEGG" id="ark:D6B99_16495"/>
<dbReference type="OrthoDB" id="795241at2"/>
<dbReference type="RefSeq" id="WP_119990449.1">
    <property type="nucleotide sequence ID" value="NZ_CP032489.1"/>
</dbReference>
<protein>
    <submittedName>
        <fullName evidence="1">Uncharacterized protein</fullName>
    </submittedName>
</protein>
<keyword evidence="2" id="KW-1185">Reference proteome</keyword>
<evidence type="ECO:0000313" key="2">
    <source>
        <dbReference type="Proteomes" id="UP000266118"/>
    </source>
</evidence>
<proteinExistence type="predicted"/>
<accession>A0A386HUJ2</accession>
<dbReference type="EMBL" id="CP032489">
    <property type="protein sequence ID" value="AYD49076.1"/>
    <property type="molecule type" value="Genomic_DNA"/>
</dbReference>